<dbReference type="Proteomes" id="UP000595140">
    <property type="component" value="Unassembled WGS sequence"/>
</dbReference>
<organism evidence="2 3">
    <name type="scientific">Cuscuta campestris</name>
    <dbReference type="NCBI Taxonomy" id="132261"/>
    <lineage>
        <taxon>Eukaryota</taxon>
        <taxon>Viridiplantae</taxon>
        <taxon>Streptophyta</taxon>
        <taxon>Embryophyta</taxon>
        <taxon>Tracheophyta</taxon>
        <taxon>Spermatophyta</taxon>
        <taxon>Magnoliopsida</taxon>
        <taxon>eudicotyledons</taxon>
        <taxon>Gunneridae</taxon>
        <taxon>Pentapetalae</taxon>
        <taxon>asterids</taxon>
        <taxon>lamiids</taxon>
        <taxon>Solanales</taxon>
        <taxon>Convolvulaceae</taxon>
        <taxon>Cuscuteae</taxon>
        <taxon>Cuscuta</taxon>
        <taxon>Cuscuta subgen. Grammica</taxon>
        <taxon>Cuscuta sect. Cleistogrammica</taxon>
    </lineage>
</organism>
<evidence type="ECO:0000313" key="3">
    <source>
        <dbReference type="Proteomes" id="UP000595140"/>
    </source>
</evidence>
<protein>
    <submittedName>
        <fullName evidence="2">Uncharacterized protein</fullName>
    </submittedName>
</protein>
<gene>
    <name evidence="2" type="ORF">CCAM_LOCUS42788</name>
</gene>
<accession>A0A484NIV3</accession>
<name>A0A484NIV3_9ASTE</name>
<proteinExistence type="predicted"/>
<feature type="region of interest" description="Disordered" evidence="1">
    <location>
        <begin position="42"/>
        <end position="75"/>
    </location>
</feature>
<keyword evidence="3" id="KW-1185">Reference proteome</keyword>
<dbReference type="AlphaFoldDB" id="A0A484NIV3"/>
<feature type="compositionally biased region" description="Polar residues" evidence="1">
    <location>
        <begin position="65"/>
        <end position="75"/>
    </location>
</feature>
<evidence type="ECO:0000313" key="2">
    <source>
        <dbReference type="EMBL" id="VFR01013.1"/>
    </source>
</evidence>
<dbReference type="EMBL" id="OOIL02006718">
    <property type="protein sequence ID" value="VFR01013.1"/>
    <property type="molecule type" value="Genomic_DNA"/>
</dbReference>
<reference evidence="2 3" key="1">
    <citation type="submission" date="2018-04" db="EMBL/GenBank/DDBJ databases">
        <authorList>
            <person name="Vogel A."/>
        </authorList>
    </citation>
    <scope>NUCLEOTIDE SEQUENCE [LARGE SCALE GENOMIC DNA]</scope>
</reference>
<sequence length="104" mass="11941">MYCTYIYIHAIYRTTCSVLPPSEHGSTAISFFVFILSPVHDETREREGKRGQKKHRRRLPEELTAATSRRPQGSRCSAAELADIFFENLICLIRQLIEQGRRGG</sequence>
<evidence type="ECO:0000256" key="1">
    <source>
        <dbReference type="SAM" id="MobiDB-lite"/>
    </source>
</evidence>